<evidence type="ECO:0000256" key="6">
    <source>
        <dbReference type="ARBA" id="ARBA00022630"/>
    </source>
</evidence>
<dbReference type="SUPFAM" id="SSF56425">
    <property type="entry name" value="Succinate dehydrogenase/fumarate reductase flavoprotein, catalytic domain"/>
    <property type="match status" value="1"/>
</dbReference>
<keyword evidence="8" id="KW-0249">Electron transport</keyword>
<dbReference type="PANTHER" id="PTHR11632:SF71">
    <property type="entry name" value="FUMARATE REDUCTASE FLAVOPROTEIN SUBUNIT"/>
    <property type="match status" value="1"/>
</dbReference>
<dbReference type="NCBIfam" id="TIGR01812">
    <property type="entry name" value="sdhA_frdA_Gneg"/>
    <property type="match status" value="1"/>
</dbReference>
<dbReference type="Gene3D" id="3.50.50.60">
    <property type="entry name" value="FAD/NAD(P)-binding domain"/>
    <property type="match status" value="1"/>
</dbReference>
<keyword evidence="5" id="KW-0813">Transport</keyword>
<evidence type="ECO:0000256" key="4">
    <source>
        <dbReference type="ARBA" id="ARBA00012792"/>
    </source>
</evidence>
<protein>
    <recommendedName>
        <fullName evidence="4">succinate dehydrogenase</fullName>
        <ecNumber evidence="4">1.3.5.1</ecNumber>
    </recommendedName>
</protein>
<proteinExistence type="inferred from homology"/>
<evidence type="ECO:0000256" key="5">
    <source>
        <dbReference type="ARBA" id="ARBA00022448"/>
    </source>
</evidence>
<dbReference type="Gene3D" id="1.20.58.100">
    <property type="entry name" value="Fumarate reductase/succinate dehydrogenase flavoprotein-like, C-terminal domain"/>
    <property type="match status" value="1"/>
</dbReference>
<dbReference type="GO" id="GO:0022900">
    <property type="term" value="P:electron transport chain"/>
    <property type="evidence" value="ECO:0007669"/>
    <property type="project" value="InterPro"/>
</dbReference>
<dbReference type="InterPro" id="IPR030664">
    <property type="entry name" value="SdhA/FrdA/AprA"/>
</dbReference>
<dbReference type="InterPro" id="IPR027477">
    <property type="entry name" value="Succ_DH/fumarate_Rdtase_cat_sf"/>
</dbReference>
<sequence length="622" mass="68382">MRIFQTDLLCMGAGLAGERVAIEAAQAGFNAICLSVVPPKRSHSSAAMGGMQAALGNSAMSEGDSPDIHFTDTVKGSDWGCDQEVARLFANTAPIAMREMAWMGVPWSRVVPGVHTYYKGGKPFEATEKEEKRGLIHSRAFGGTAKWRTCYTSDGTGHSVLFTLDNRLLQLGVEVHDRTQAEALIHDGEKCLGCIVRCLRTGELMAYLAKVTLIATGGYGRIYPATTNAIICDGGGQITALDTSVVALGNMEAVQFHPTGTVPTDILVTEGCRGDGGTLLDVNEYRFMPDYEPEKAELASRDVVSRRMVEHMRKGFGVQSPYGEHLWLDIRHLGEKHITTNLREVYDISTKFLGVNPIHQLIPVRPTHHYSMGGVRTNKDGASYGLKGLFSAGEAACWDMHGFNRLGGNSLAETIVAGRIIGKKVVEYLQGNETTFNTAMVNSTYKQVEERINNMVHGRKGKENCYELRSQLHKTMMDNVGIFRNAKDLQTAVDELQELLQRSEKIALVGNNIGFNPELSMALRIRGMIKLGLCTAYGALMRTESRGAHSREDYPERNDEKWLNRTLATWKEGDTLPTLTYEPATPYFEIPPGDRGYGGGKIIEAKIPAEQIKPFGNAELKV</sequence>
<dbReference type="GO" id="GO:0050660">
    <property type="term" value="F:flavin adenine dinucleotide binding"/>
    <property type="evidence" value="ECO:0007669"/>
    <property type="project" value="InterPro"/>
</dbReference>
<dbReference type="PANTHER" id="PTHR11632">
    <property type="entry name" value="SUCCINATE DEHYDROGENASE 2 FLAVOPROTEIN SUBUNIT"/>
    <property type="match status" value="1"/>
</dbReference>
<dbReference type="GO" id="GO:0009055">
    <property type="term" value="F:electron transfer activity"/>
    <property type="evidence" value="ECO:0007669"/>
    <property type="project" value="TreeGrafter"/>
</dbReference>
<feature type="domain" description="FAD-dependent oxidoreductase 2 FAD-binding" evidence="13">
    <location>
        <begin position="7"/>
        <end position="411"/>
    </location>
</feature>
<keyword evidence="7" id="KW-0274">FAD</keyword>
<comment type="subcellular location">
    <subcellularLocation>
        <location evidence="2">Cell inner membrane</location>
        <topology evidence="2">Peripheral membrane protein</topology>
        <orientation evidence="2">Cytoplasmic side</orientation>
    </subcellularLocation>
</comment>
<dbReference type="FunFam" id="3.90.700.10:FF:000005">
    <property type="entry name" value="Succinate dehydrogenase flavoprotein subunit"/>
    <property type="match status" value="1"/>
</dbReference>
<evidence type="ECO:0000313" key="15">
    <source>
        <dbReference type="EMBL" id="SHN48600.1"/>
    </source>
</evidence>
<keyword evidence="16" id="KW-1185">Reference proteome</keyword>
<dbReference type="InterPro" id="IPR003952">
    <property type="entry name" value="FRD_SDH_FAD_BS"/>
</dbReference>
<dbReference type="Pfam" id="PF00890">
    <property type="entry name" value="FAD_binding_2"/>
    <property type="match status" value="1"/>
</dbReference>
<reference evidence="15 16" key="1">
    <citation type="submission" date="2016-12" db="EMBL/GenBank/DDBJ databases">
        <authorList>
            <person name="Song W.-J."/>
            <person name="Kurnit D.M."/>
        </authorList>
    </citation>
    <scope>NUCLEOTIDE SEQUENCE [LARGE SCALE GENOMIC DNA]</scope>
    <source>
        <strain evidence="15 16">DSM 11393</strain>
    </source>
</reference>
<dbReference type="InterPro" id="IPR014006">
    <property type="entry name" value="Succ_Dhase_FrdA_Gneg"/>
</dbReference>
<dbReference type="Gene3D" id="3.10.20.820">
    <property type="match status" value="1"/>
</dbReference>
<dbReference type="InterPro" id="IPR037099">
    <property type="entry name" value="Fum_R/Succ_DH_flav-like_C_sf"/>
</dbReference>
<dbReference type="EMBL" id="FRDI01000002">
    <property type="protein sequence ID" value="SHN48600.1"/>
    <property type="molecule type" value="Genomic_DNA"/>
</dbReference>
<evidence type="ECO:0000256" key="8">
    <source>
        <dbReference type="ARBA" id="ARBA00022982"/>
    </source>
</evidence>
<evidence type="ECO:0000256" key="7">
    <source>
        <dbReference type="ARBA" id="ARBA00022827"/>
    </source>
</evidence>
<dbReference type="InterPro" id="IPR003953">
    <property type="entry name" value="FAD-dep_OxRdtase_2_FAD-bd"/>
</dbReference>
<evidence type="ECO:0000256" key="11">
    <source>
        <dbReference type="ARBA" id="ARBA00049220"/>
    </source>
</evidence>
<dbReference type="GO" id="GO:0008177">
    <property type="term" value="F:succinate dehydrogenase (quinone) activity"/>
    <property type="evidence" value="ECO:0007669"/>
    <property type="project" value="UniProtKB-EC"/>
</dbReference>
<dbReference type="RefSeq" id="WP_072695270.1">
    <property type="nucleotide sequence ID" value="NZ_FRDI01000002.1"/>
</dbReference>
<evidence type="ECO:0000256" key="1">
    <source>
        <dbReference type="ARBA" id="ARBA00001974"/>
    </source>
</evidence>
<gene>
    <name evidence="15" type="ORF">SAMN02745728_00014</name>
</gene>
<dbReference type="OrthoDB" id="9806724at2"/>
<evidence type="ECO:0000256" key="2">
    <source>
        <dbReference type="ARBA" id="ARBA00004515"/>
    </source>
</evidence>
<comment type="similarity">
    <text evidence="3">Belongs to the FAD-dependent oxidoreductase 2 family. FRD/SDH subfamily.</text>
</comment>
<evidence type="ECO:0000259" key="13">
    <source>
        <dbReference type="Pfam" id="PF00890"/>
    </source>
</evidence>
<dbReference type="Gene3D" id="3.90.700.10">
    <property type="entry name" value="Succinate dehydrogenase/fumarate reductase flavoprotein, catalytic domain"/>
    <property type="match status" value="1"/>
</dbReference>
<dbReference type="GO" id="GO:0005886">
    <property type="term" value="C:plasma membrane"/>
    <property type="evidence" value="ECO:0007669"/>
    <property type="project" value="UniProtKB-SubCell"/>
</dbReference>
<dbReference type="PROSITE" id="PS00504">
    <property type="entry name" value="FRD_SDH_FAD_BINDING"/>
    <property type="match status" value="1"/>
</dbReference>
<evidence type="ECO:0000313" key="16">
    <source>
        <dbReference type="Proteomes" id="UP000186469"/>
    </source>
</evidence>
<name>A0A1M7RQZ5_9BACT</name>
<evidence type="ECO:0000256" key="12">
    <source>
        <dbReference type="PIRSR" id="PIRSR630664-50"/>
    </source>
</evidence>
<evidence type="ECO:0000259" key="14">
    <source>
        <dbReference type="Pfam" id="PF02910"/>
    </source>
</evidence>
<dbReference type="STRING" id="1121455.SAMN02745728_00014"/>
<comment type="catalytic activity">
    <reaction evidence="11">
        <text>a quinone + succinate = fumarate + a quinol</text>
        <dbReference type="Rhea" id="RHEA:40523"/>
        <dbReference type="ChEBI" id="CHEBI:24646"/>
        <dbReference type="ChEBI" id="CHEBI:29806"/>
        <dbReference type="ChEBI" id="CHEBI:30031"/>
        <dbReference type="ChEBI" id="CHEBI:132124"/>
        <dbReference type="EC" id="1.3.5.1"/>
    </reaction>
</comment>
<feature type="active site" description="Proton acceptor" evidence="12">
    <location>
        <position position="301"/>
    </location>
</feature>
<dbReference type="AlphaFoldDB" id="A0A1M7RQZ5"/>
<accession>A0A1M7RQZ5</accession>
<dbReference type="SUPFAM" id="SSF46977">
    <property type="entry name" value="Succinate dehydrogenase/fumarate reductase flavoprotein C-terminal domain"/>
    <property type="match status" value="1"/>
</dbReference>
<dbReference type="InterPro" id="IPR015939">
    <property type="entry name" value="Fum_Rdtase/Succ_DH_flav-like_C"/>
</dbReference>
<feature type="domain" description="Fumarate reductase/succinate dehydrogenase flavoprotein-like C-terminal" evidence="14">
    <location>
        <begin position="469"/>
        <end position="597"/>
    </location>
</feature>
<dbReference type="GO" id="GO:0009061">
    <property type="term" value="P:anaerobic respiration"/>
    <property type="evidence" value="ECO:0007669"/>
    <property type="project" value="TreeGrafter"/>
</dbReference>
<keyword evidence="6" id="KW-0285">Flavoprotein</keyword>
<comment type="cofactor">
    <cofactor evidence="1">
        <name>FAD</name>
        <dbReference type="ChEBI" id="CHEBI:57692"/>
    </cofactor>
</comment>
<evidence type="ECO:0000256" key="9">
    <source>
        <dbReference type="ARBA" id="ARBA00023002"/>
    </source>
</evidence>
<keyword evidence="10" id="KW-0472">Membrane</keyword>
<dbReference type="Pfam" id="PF02910">
    <property type="entry name" value="Succ_DH_flav_C"/>
    <property type="match status" value="1"/>
</dbReference>
<dbReference type="InterPro" id="IPR036188">
    <property type="entry name" value="FAD/NAD-bd_sf"/>
</dbReference>
<dbReference type="SUPFAM" id="SSF51905">
    <property type="entry name" value="FAD/NAD(P)-binding domain"/>
    <property type="match status" value="1"/>
</dbReference>
<evidence type="ECO:0000256" key="3">
    <source>
        <dbReference type="ARBA" id="ARBA00008040"/>
    </source>
</evidence>
<dbReference type="Proteomes" id="UP000186469">
    <property type="component" value="Unassembled WGS sequence"/>
</dbReference>
<organism evidence="15 16">
    <name type="scientific">Desulfovibrio litoralis DSM 11393</name>
    <dbReference type="NCBI Taxonomy" id="1121455"/>
    <lineage>
        <taxon>Bacteria</taxon>
        <taxon>Pseudomonadati</taxon>
        <taxon>Thermodesulfobacteriota</taxon>
        <taxon>Desulfovibrionia</taxon>
        <taxon>Desulfovibrionales</taxon>
        <taxon>Desulfovibrionaceae</taxon>
        <taxon>Desulfovibrio</taxon>
    </lineage>
</organism>
<keyword evidence="9" id="KW-0560">Oxidoreductase</keyword>
<evidence type="ECO:0000256" key="10">
    <source>
        <dbReference type="ARBA" id="ARBA00023136"/>
    </source>
</evidence>
<dbReference type="NCBIfam" id="NF006383">
    <property type="entry name" value="PRK08626.1"/>
    <property type="match status" value="1"/>
</dbReference>
<dbReference type="EC" id="1.3.5.1" evidence="4"/>